<dbReference type="Pfam" id="PF00110">
    <property type="entry name" value="wnt"/>
    <property type="match status" value="1"/>
</dbReference>
<keyword evidence="3 10" id="KW-0217">Developmental protein</keyword>
<dbReference type="PANTHER" id="PTHR12027">
    <property type="entry name" value="WNT RELATED"/>
    <property type="match status" value="1"/>
</dbReference>
<dbReference type="FunFam" id="3.30.2460.20:FF:000001">
    <property type="entry name" value="Wnt homolog"/>
    <property type="match status" value="1"/>
</dbReference>
<dbReference type="InterPro" id="IPR043158">
    <property type="entry name" value="Wnt_C"/>
</dbReference>
<comment type="similarity">
    <text evidence="2 10">Belongs to the Wnt family.</text>
</comment>
<keyword evidence="8" id="KW-0325">Glycoprotein</keyword>
<evidence type="ECO:0000256" key="11">
    <source>
        <dbReference type="SAM" id="Phobius"/>
    </source>
</evidence>
<evidence type="ECO:0000256" key="8">
    <source>
        <dbReference type="ARBA" id="ARBA00023180"/>
    </source>
</evidence>
<keyword evidence="7" id="KW-1015">Disulfide bond</keyword>
<evidence type="ECO:0000256" key="10">
    <source>
        <dbReference type="RuleBase" id="RU003500"/>
    </source>
</evidence>
<organism evidence="12 13">
    <name type="scientific">Xyrichtys novacula</name>
    <name type="common">Pearly razorfish</name>
    <name type="synonym">Hemipteronotus novacula</name>
    <dbReference type="NCBI Taxonomy" id="13765"/>
    <lineage>
        <taxon>Eukaryota</taxon>
        <taxon>Metazoa</taxon>
        <taxon>Chordata</taxon>
        <taxon>Craniata</taxon>
        <taxon>Vertebrata</taxon>
        <taxon>Euteleostomi</taxon>
        <taxon>Actinopterygii</taxon>
        <taxon>Neopterygii</taxon>
        <taxon>Teleostei</taxon>
        <taxon>Neoteleostei</taxon>
        <taxon>Acanthomorphata</taxon>
        <taxon>Eupercaria</taxon>
        <taxon>Labriformes</taxon>
        <taxon>Labridae</taxon>
        <taxon>Xyrichtys</taxon>
    </lineage>
</organism>
<gene>
    <name evidence="12" type="ORF">XNOV1_A000012</name>
</gene>
<dbReference type="GO" id="GO:0045165">
    <property type="term" value="P:cell fate commitment"/>
    <property type="evidence" value="ECO:0007669"/>
    <property type="project" value="TreeGrafter"/>
</dbReference>
<dbReference type="AlphaFoldDB" id="A0AAV1F1U8"/>
<comment type="function">
    <text evidence="10">Ligand for members of the frizzled family of seven transmembrane receptors.</text>
</comment>
<reference evidence="12" key="1">
    <citation type="submission" date="2023-08" db="EMBL/GenBank/DDBJ databases">
        <authorList>
            <person name="Alioto T."/>
            <person name="Alioto T."/>
            <person name="Gomez Garrido J."/>
        </authorList>
    </citation>
    <scope>NUCLEOTIDE SEQUENCE</scope>
</reference>
<dbReference type="PROSITE" id="PS00246">
    <property type="entry name" value="WNT1"/>
    <property type="match status" value="1"/>
</dbReference>
<evidence type="ECO:0000313" key="13">
    <source>
        <dbReference type="Proteomes" id="UP001178508"/>
    </source>
</evidence>
<name>A0AAV1F1U8_XYRNO</name>
<keyword evidence="6 10" id="KW-0879">Wnt signaling pathway</keyword>
<evidence type="ECO:0000256" key="6">
    <source>
        <dbReference type="ARBA" id="ARBA00022687"/>
    </source>
</evidence>
<evidence type="ECO:0000256" key="1">
    <source>
        <dbReference type="ARBA" id="ARBA00004498"/>
    </source>
</evidence>
<evidence type="ECO:0000256" key="2">
    <source>
        <dbReference type="ARBA" id="ARBA00005683"/>
    </source>
</evidence>
<keyword evidence="11" id="KW-0472">Membrane</keyword>
<keyword evidence="11" id="KW-1133">Transmembrane helix</keyword>
<dbReference type="GO" id="GO:0030182">
    <property type="term" value="P:neuron differentiation"/>
    <property type="evidence" value="ECO:0007669"/>
    <property type="project" value="TreeGrafter"/>
</dbReference>
<keyword evidence="9" id="KW-0449">Lipoprotein</keyword>
<keyword evidence="5" id="KW-0272">Extracellular matrix</keyword>
<keyword evidence="13" id="KW-1185">Reference proteome</keyword>
<evidence type="ECO:0000256" key="9">
    <source>
        <dbReference type="ARBA" id="ARBA00023288"/>
    </source>
</evidence>
<evidence type="ECO:0000256" key="5">
    <source>
        <dbReference type="ARBA" id="ARBA00022530"/>
    </source>
</evidence>
<dbReference type="GO" id="GO:0005109">
    <property type="term" value="F:frizzled binding"/>
    <property type="evidence" value="ECO:0007669"/>
    <property type="project" value="TreeGrafter"/>
</dbReference>
<keyword evidence="11" id="KW-0812">Transmembrane</keyword>
<dbReference type="InterPro" id="IPR005817">
    <property type="entry name" value="Wnt"/>
</dbReference>
<dbReference type="PANTHER" id="PTHR12027:SF87">
    <property type="entry name" value="PROTEIN WNT-5B"/>
    <property type="match status" value="1"/>
</dbReference>
<sequence length="468" mass="52870">MSEQMTRTDNSQENTGPWREAHISDLSVSGGGRRNFSWRAEQQLVSSTERSSADCCRLLRRRCVFLLLCSSPSEALNPQSTCFSSLCSLCVVVTRRIMDTRPVRRRRTGALRHLLLAAAFLACSSQLLVVDANSWWSLALTPIQRPEMYIIGAQPLCSQLSGLSQGQRKLCQLYQDHMVYIGDGAKTGIKECQYQFRQRRWNCSTVDNTSVFGRVMQIGSRETAFTYSISAAGVVNAISRACREGELSTCGCSRAARPRDLPRDWLWGGCGDNVHYGYRFAREFVDAREREKNYPRGSAEHARTLMNLQNNEAGRQAVYNLANVACKCHGVSGSCSLKTCWLQLADFRTVGEYLKEKYDSAAAMRIGRKGKLELVDKRFNMPTQTDLVYIDPSPDYCLRNETTGSLGTQGRLCNKTSEGMDGCELMCCGRGYDQFKTYKHERCHCKFHWCCYVKCKRCTSLVDQFVCK</sequence>
<dbReference type="Gene3D" id="3.30.2460.20">
    <property type="match status" value="1"/>
</dbReference>
<evidence type="ECO:0000256" key="3">
    <source>
        <dbReference type="ARBA" id="ARBA00022473"/>
    </source>
</evidence>
<evidence type="ECO:0000313" key="12">
    <source>
        <dbReference type="EMBL" id="CAJ1054896.1"/>
    </source>
</evidence>
<feature type="transmembrane region" description="Helical" evidence="11">
    <location>
        <begin position="114"/>
        <end position="136"/>
    </location>
</feature>
<dbReference type="PRINTS" id="PR01349">
    <property type="entry name" value="WNTPROTEIN"/>
</dbReference>
<evidence type="ECO:0000256" key="4">
    <source>
        <dbReference type="ARBA" id="ARBA00022525"/>
    </source>
</evidence>
<dbReference type="Proteomes" id="UP001178508">
    <property type="component" value="Chromosome 4"/>
</dbReference>
<dbReference type="EMBL" id="OY660867">
    <property type="protein sequence ID" value="CAJ1054896.1"/>
    <property type="molecule type" value="Genomic_DNA"/>
</dbReference>
<comment type="subcellular location">
    <subcellularLocation>
        <location evidence="1 10">Secreted</location>
        <location evidence="1 10">Extracellular space</location>
        <location evidence="1 10">Extracellular matrix</location>
    </subcellularLocation>
</comment>
<dbReference type="GO" id="GO:0060070">
    <property type="term" value="P:canonical Wnt signaling pathway"/>
    <property type="evidence" value="ECO:0007669"/>
    <property type="project" value="TreeGrafter"/>
</dbReference>
<dbReference type="InterPro" id="IPR018161">
    <property type="entry name" value="Wnt_CS"/>
</dbReference>
<dbReference type="GO" id="GO:0048513">
    <property type="term" value="P:animal organ development"/>
    <property type="evidence" value="ECO:0007669"/>
    <property type="project" value="UniProtKB-ARBA"/>
</dbReference>
<protein>
    <recommendedName>
        <fullName evidence="10">Protein Wnt</fullName>
    </recommendedName>
</protein>
<evidence type="ECO:0000256" key="7">
    <source>
        <dbReference type="ARBA" id="ARBA00023157"/>
    </source>
</evidence>
<dbReference type="GO" id="GO:0005125">
    <property type="term" value="F:cytokine activity"/>
    <property type="evidence" value="ECO:0007669"/>
    <property type="project" value="TreeGrafter"/>
</dbReference>
<dbReference type="SMART" id="SM00097">
    <property type="entry name" value="WNT1"/>
    <property type="match status" value="1"/>
</dbReference>
<dbReference type="GO" id="GO:0005615">
    <property type="term" value="C:extracellular space"/>
    <property type="evidence" value="ECO:0007669"/>
    <property type="project" value="TreeGrafter"/>
</dbReference>
<keyword evidence="4" id="KW-0964">Secreted</keyword>
<proteinExistence type="inferred from homology"/>
<accession>A0AAV1F1U8</accession>